<proteinExistence type="predicted"/>
<sequence>MYERINTKQAYYLSMEFLQGRALSNVIANLKLIPIVVFQYSLLYVNCHVFVYFSSGHIFAPTAIVNNMSSIVVGSRGSSGQRVSSKRQCVHPSGSISSCKIDQQPSSVGTMFKLSMSY</sequence>
<gene>
    <name evidence="1" type="ORF">Tci_040206</name>
</gene>
<dbReference type="EMBL" id="BKCJ010005708">
    <property type="protein sequence ID" value="GEU68228.1"/>
    <property type="molecule type" value="Genomic_DNA"/>
</dbReference>
<comment type="caution">
    <text evidence="1">The sequence shown here is derived from an EMBL/GenBank/DDBJ whole genome shotgun (WGS) entry which is preliminary data.</text>
</comment>
<dbReference type="AlphaFoldDB" id="A0A6L2M2I2"/>
<dbReference type="Gene3D" id="3.40.50.2000">
    <property type="entry name" value="Glycogen Phosphorylase B"/>
    <property type="match status" value="1"/>
</dbReference>
<dbReference type="SUPFAM" id="SSF53756">
    <property type="entry name" value="UDP-Glycosyltransferase/glycogen phosphorylase"/>
    <property type="match status" value="1"/>
</dbReference>
<organism evidence="1">
    <name type="scientific">Tanacetum cinerariifolium</name>
    <name type="common">Dalmatian daisy</name>
    <name type="synonym">Chrysanthemum cinerariifolium</name>
    <dbReference type="NCBI Taxonomy" id="118510"/>
    <lineage>
        <taxon>Eukaryota</taxon>
        <taxon>Viridiplantae</taxon>
        <taxon>Streptophyta</taxon>
        <taxon>Embryophyta</taxon>
        <taxon>Tracheophyta</taxon>
        <taxon>Spermatophyta</taxon>
        <taxon>Magnoliopsida</taxon>
        <taxon>eudicotyledons</taxon>
        <taxon>Gunneridae</taxon>
        <taxon>Pentapetalae</taxon>
        <taxon>asterids</taxon>
        <taxon>campanulids</taxon>
        <taxon>Asterales</taxon>
        <taxon>Asteraceae</taxon>
        <taxon>Asteroideae</taxon>
        <taxon>Anthemideae</taxon>
        <taxon>Anthemidinae</taxon>
        <taxon>Tanacetum</taxon>
    </lineage>
</organism>
<protein>
    <submittedName>
        <fullName evidence="1">Alpha-1,4 glucan phosphorylase L-1 isozyme, chloroplastic/amyloplastic</fullName>
    </submittedName>
</protein>
<evidence type="ECO:0000313" key="1">
    <source>
        <dbReference type="EMBL" id="GEU68228.1"/>
    </source>
</evidence>
<reference evidence="1" key="1">
    <citation type="journal article" date="2019" name="Sci. Rep.">
        <title>Draft genome of Tanacetum cinerariifolium, the natural source of mosquito coil.</title>
        <authorList>
            <person name="Yamashiro T."/>
            <person name="Shiraishi A."/>
            <person name="Satake H."/>
            <person name="Nakayama K."/>
        </authorList>
    </citation>
    <scope>NUCLEOTIDE SEQUENCE</scope>
</reference>
<accession>A0A6L2M2I2</accession>
<name>A0A6L2M2I2_TANCI</name>